<keyword evidence="3" id="KW-1185">Reference proteome</keyword>
<dbReference type="InterPro" id="IPR036689">
    <property type="entry name" value="ESAT-6-like_sf"/>
</dbReference>
<feature type="region of interest" description="Disordered" evidence="1">
    <location>
        <begin position="271"/>
        <end position="342"/>
    </location>
</feature>
<dbReference type="STRING" id="490629.SAMN05216266_10866"/>
<name>A0A1I1A4B3_9PSEU</name>
<organism evidence="2 3">
    <name type="scientific">Amycolatopsis marina</name>
    <dbReference type="NCBI Taxonomy" id="490629"/>
    <lineage>
        <taxon>Bacteria</taxon>
        <taxon>Bacillati</taxon>
        <taxon>Actinomycetota</taxon>
        <taxon>Actinomycetes</taxon>
        <taxon>Pseudonocardiales</taxon>
        <taxon>Pseudonocardiaceae</taxon>
        <taxon>Amycolatopsis</taxon>
    </lineage>
</organism>
<gene>
    <name evidence="2" type="ORF">SAMN05216266_10866</name>
</gene>
<evidence type="ECO:0000313" key="2">
    <source>
        <dbReference type="EMBL" id="SFB31408.1"/>
    </source>
</evidence>
<dbReference type="SUPFAM" id="SSF140453">
    <property type="entry name" value="EsxAB dimer-like"/>
    <property type="match status" value="1"/>
</dbReference>
<dbReference type="EMBL" id="FOKG01000008">
    <property type="protein sequence ID" value="SFB31408.1"/>
    <property type="molecule type" value="Genomic_DNA"/>
</dbReference>
<sequence length="425" mass="43229">MNSLLLPPFPGDGDEGDAFRGLNAPVGAPVGERRGQNPVDSDSGAEPAVSSAATKMLDGVRDGDDIATAIADHLSYLEDLCDLLGTTDIVANSFTPLLGRWTELEAEAGRWREVAGTVATASQEADAPLGRLDGAWEGEDADAFVAYIRRVVAAGGEVQDAIGVLASALEETATGVRQVALDMAEVLVDTAETVSESAAMATDGENRARSQLEEARRHIDALSSAASDVLHDFMRLCAAIGDDENGGSQSREAQLARRYPDERFRFADVAADASSSQDVTRSNEQAEGVSVGGTTNGEPVESGGVGGGSSSGDGAAAAQPVGVGDREPERPAGEAQRQSGSAGAAEFGAGALTGAAAGAVAGGAARAAAAPMMGGMMPMGAMGGASGQGGDKEHRTKQRVVTEPNELFGRPEQVAPPVIGEEKPK</sequence>
<protein>
    <submittedName>
        <fullName evidence="2">Uncharacterized conserved protein YukE</fullName>
    </submittedName>
</protein>
<reference evidence="3" key="1">
    <citation type="submission" date="2016-10" db="EMBL/GenBank/DDBJ databases">
        <authorList>
            <person name="Varghese N."/>
            <person name="Submissions S."/>
        </authorList>
    </citation>
    <scope>NUCLEOTIDE SEQUENCE [LARGE SCALE GENOMIC DNA]</scope>
    <source>
        <strain evidence="3">CGMCC 4.3568</strain>
    </source>
</reference>
<evidence type="ECO:0000313" key="3">
    <source>
        <dbReference type="Proteomes" id="UP000243799"/>
    </source>
</evidence>
<dbReference type="Proteomes" id="UP000243799">
    <property type="component" value="Unassembled WGS sequence"/>
</dbReference>
<dbReference type="AlphaFoldDB" id="A0A1I1A4B3"/>
<accession>A0A1I1A4B3</accession>
<feature type="region of interest" description="Disordered" evidence="1">
    <location>
        <begin position="381"/>
        <end position="425"/>
    </location>
</feature>
<proteinExistence type="predicted"/>
<dbReference type="Gene3D" id="1.10.287.1060">
    <property type="entry name" value="ESAT-6-like"/>
    <property type="match status" value="1"/>
</dbReference>
<dbReference type="Pfam" id="PF06013">
    <property type="entry name" value="WXG100"/>
    <property type="match status" value="1"/>
</dbReference>
<evidence type="ECO:0000256" key="1">
    <source>
        <dbReference type="SAM" id="MobiDB-lite"/>
    </source>
</evidence>
<dbReference type="InterPro" id="IPR010310">
    <property type="entry name" value="T7SS_ESAT-6-like"/>
</dbReference>
<feature type="region of interest" description="Disordered" evidence="1">
    <location>
        <begin position="1"/>
        <end position="49"/>
    </location>
</feature>